<dbReference type="AlphaFoldDB" id="A0A3M2RGQ3"/>
<name>A0A3M2RGQ3_9GAMM</name>
<comment type="caution">
    <text evidence="1">The sequence shown here is derived from an EMBL/GenBank/DDBJ whole genome shotgun (WGS) entry which is preliminary data.</text>
</comment>
<keyword evidence="2" id="KW-1185">Reference proteome</keyword>
<accession>A0A3M2RGQ3</accession>
<dbReference type="Proteomes" id="UP000265903">
    <property type="component" value="Unassembled WGS sequence"/>
</dbReference>
<proteinExistence type="predicted"/>
<evidence type="ECO:0000313" key="1">
    <source>
        <dbReference type="EMBL" id="RMJ04490.1"/>
    </source>
</evidence>
<organism evidence="1 2">
    <name type="scientific">Marinobacter litoralis</name>
    <dbReference type="NCBI Taxonomy" id="187981"/>
    <lineage>
        <taxon>Bacteria</taxon>
        <taxon>Pseudomonadati</taxon>
        <taxon>Pseudomonadota</taxon>
        <taxon>Gammaproteobacteria</taxon>
        <taxon>Pseudomonadales</taxon>
        <taxon>Marinobacteraceae</taxon>
        <taxon>Marinobacter</taxon>
    </lineage>
</organism>
<protein>
    <submittedName>
        <fullName evidence="1">Uncharacterized protein</fullName>
    </submittedName>
</protein>
<dbReference type="EMBL" id="QMDL01000002">
    <property type="protein sequence ID" value="RMJ04490.1"/>
    <property type="molecule type" value="Genomic_DNA"/>
</dbReference>
<evidence type="ECO:0000313" key="2">
    <source>
        <dbReference type="Proteomes" id="UP000265903"/>
    </source>
</evidence>
<reference evidence="1 2" key="1">
    <citation type="submission" date="2018-08" db="EMBL/GenBank/DDBJ databases">
        <title>Whole Genome Sequence of the Moderate Halophilic Marine Bacterium Marinobacter litoralis Sw-45.</title>
        <authorList>
            <person name="Musa H."/>
        </authorList>
    </citation>
    <scope>NUCLEOTIDE SEQUENCE [LARGE SCALE GENOMIC DNA]</scope>
    <source>
        <strain evidence="1 2">Sw-45</strain>
    </source>
</reference>
<gene>
    <name evidence="1" type="ORF">DOQ08_01813</name>
</gene>
<sequence>MGILQSLFNGVGSAMAYETIDGQKYEKELLELARKHTTGKGEGKLSKDEVADLFKSAQDGQGVTDTEKATLGYIRNNFEFTDAAAKDFDAAFGQL</sequence>